<feature type="region of interest" description="Disordered" evidence="2">
    <location>
        <begin position="227"/>
        <end position="248"/>
    </location>
</feature>
<gene>
    <name evidence="3" type="ORF">BECKDK2373C_GA0170839_10626</name>
</gene>
<organism evidence="3">
    <name type="scientific">Candidatus Kentrum sp. DK</name>
    <dbReference type="NCBI Taxonomy" id="2126562"/>
    <lineage>
        <taxon>Bacteria</taxon>
        <taxon>Pseudomonadati</taxon>
        <taxon>Pseudomonadota</taxon>
        <taxon>Gammaproteobacteria</taxon>
        <taxon>Candidatus Kentrum</taxon>
    </lineage>
</organism>
<feature type="coiled-coil region" evidence="1">
    <location>
        <begin position="74"/>
        <end position="132"/>
    </location>
</feature>
<reference evidence="3" key="1">
    <citation type="submission" date="2019-02" db="EMBL/GenBank/DDBJ databases">
        <authorList>
            <person name="Gruber-Vodicka R. H."/>
            <person name="Seah K. B. B."/>
        </authorList>
    </citation>
    <scope>NUCLEOTIDE SEQUENCE</scope>
    <source>
        <strain evidence="3">BECK_DK161</strain>
    </source>
</reference>
<proteinExistence type="predicted"/>
<accession>A0A450SVB3</accession>
<sequence>MISPVNGHDAGSSPRQRKMGWLGSSEASPQYFHGNLRSILEAALTRRALALDYFAERQKLLALGFSEEVLATKIQAAKDECGRLDRLAKEQEQVIRDKEQKLAEWEDLAQTLESLKSREEELAKTLAAIGENERAIPELEAKQKALDTEIGQKQARADELGAREKRLRERIAEQKAELQPLEEKEREVEKTREELRDIESRLAQRRQELSSTGETLPGLRKKLAARREELSKAEEEFEPLRAEETGLQEQLRKLEQDIEPLSPTKLKEFSRKIDALRGKLDYVPKDKEEHYAERIEALRREVQAEIDSNR</sequence>
<dbReference type="AlphaFoldDB" id="A0A450SVB3"/>
<dbReference type="Gene3D" id="1.10.287.1490">
    <property type="match status" value="1"/>
</dbReference>
<name>A0A450SVB3_9GAMM</name>
<evidence type="ECO:0000256" key="2">
    <source>
        <dbReference type="SAM" id="MobiDB-lite"/>
    </source>
</evidence>
<keyword evidence="1" id="KW-0175">Coiled coil</keyword>
<dbReference type="EMBL" id="CAADEY010000062">
    <property type="protein sequence ID" value="VFJ57899.1"/>
    <property type="molecule type" value="Genomic_DNA"/>
</dbReference>
<evidence type="ECO:0000256" key="1">
    <source>
        <dbReference type="SAM" id="Coils"/>
    </source>
</evidence>
<protein>
    <submittedName>
        <fullName evidence="3">Uncharacterized protein</fullName>
    </submittedName>
</protein>
<feature type="region of interest" description="Disordered" evidence="2">
    <location>
        <begin position="1"/>
        <end position="20"/>
    </location>
</feature>
<evidence type="ECO:0000313" key="3">
    <source>
        <dbReference type="EMBL" id="VFJ57899.1"/>
    </source>
</evidence>